<dbReference type="PANTHER" id="PTHR46067">
    <property type="entry name" value="ACYL-COA N-ACYLTRANSFERASES (NAT) SUPERFAMILY PROTEIN"/>
    <property type="match status" value="1"/>
</dbReference>
<dbReference type="GO" id="GO:0016747">
    <property type="term" value="F:acyltransferase activity, transferring groups other than amino-acyl groups"/>
    <property type="evidence" value="ECO:0007669"/>
    <property type="project" value="InterPro"/>
</dbReference>
<name>A0A843X588_COLES</name>
<protein>
    <recommendedName>
        <fullName evidence="2">N-acetyltransferase domain-containing protein</fullName>
    </recommendedName>
</protein>
<dbReference type="SUPFAM" id="SSF55729">
    <property type="entry name" value="Acyl-CoA N-acyltransferases (Nat)"/>
    <property type="match status" value="1"/>
</dbReference>
<dbReference type="Gene3D" id="3.40.630.30">
    <property type="match status" value="1"/>
</dbReference>
<sequence length="229" mass="26072">MAAAAPPSKKGPAAPEITLRPFQLSDVDYLLAWMGDDRVSHYTAWDTLASREEALDYLKNTILPHPCFRAVCVGGRPVGYVSVRPRTGTKRCRGRGSCSFAREYWGREIAPAAVRAMAAEAFREFPELERVEALVDVENAGAHRVMEKAGFVREGVHRRFYVRKGRLWDMSKDTYIEGQVEGTRAIAGSKKLATKNLEEQSMAKTKPWNRDRRSKHNWQHRRDPWIEKA</sequence>
<dbReference type="Proteomes" id="UP000652761">
    <property type="component" value="Unassembled WGS sequence"/>
</dbReference>
<dbReference type="PANTHER" id="PTHR46067:SF27">
    <property type="entry name" value="ACYL-COA N-ACYLTRANSFERASES (NAT) SUPERFAMILY PROTEIN"/>
    <property type="match status" value="1"/>
</dbReference>
<dbReference type="InterPro" id="IPR016181">
    <property type="entry name" value="Acyl_CoA_acyltransferase"/>
</dbReference>
<comment type="caution">
    <text evidence="3">The sequence shown here is derived from an EMBL/GenBank/DDBJ whole genome shotgun (WGS) entry which is preliminary data.</text>
</comment>
<organism evidence="3 4">
    <name type="scientific">Colocasia esculenta</name>
    <name type="common">Wild taro</name>
    <name type="synonym">Arum esculentum</name>
    <dbReference type="NCBI Taxonomy" id="4460"/>
    <lineage>
        <taxon>Eukaryota</taxon>
        <taxon>Viridiplantae</taxon>
        <taxon>Streptophyta</taxon>
        <taxon>Embryophyta</taxon>
        <taxon>Tracheophyta</taxon>
        <taxon>Spermatophyta</taxon>
        <taxon>Magnoliopsida</taxon>
        <taxon>Liliopsida</taxon>
        <taxon>Araceae</taxon>
        <taxon>Aroideae</taxon>
        <taxon>Colocasieae</taxon>
        <taxon>Colocasia</taxon>
    </lineage>
</organism>
<dbReference type="AlphaFoldDB" id="A0A843X588"/>
<proteinExistence type="predicted"/>
<dbReference type="Pfam" id="PF13302">
    <property type="entry name" value="Acetyltransf_3"/>
    <property type="match status" value="1"/>
</dbReference>
<feature type="region of interest" description="Disordered" evidence="1">
    <location>
        <begin position="195"/>
        <end position="229"/>
    </location>
</feature>
<evidence type="ECO:0000259" key="2">
    <source>
        <dbReference type="PROSITE" id="PS51186"/>
    </source>
</evidence>
<dbReference type="InterPro" id="IPR000182">
    <property type="entry name" value="GNAT_dom"/>
</dbReference>
<evidence type="ECO:0000313" key="4">
    <source>
        <dbReference type="Proteomes" id="UP000652761"/>
    </source>
</evidence>
<dbReference type="OrthoDB" id="630895at2759"/>
<dbReference type="PROSITE" id="PS51186">
    <property type="entry name" value="GNAT"/>
    <property type="match status" value="1"/>
</dbReference>
<keyword evidence="4" id="KW-1185">Reference proteome</keyword>
<accession>A0A843X588</accession>
<evidence type="ECO:0000256" key="1">
    <source>
        <dbReference type="SAM" id="MobiDB-lite"/>
    </source>
</evidence>
<feature type="compositionally biased region" description="Basic and acidic residues" evidence="1">
    <location>
        <begin position="220"/>
        <end position="229"/>
    </location>
</feature>
<dbReference type="EMBL" id="NMUH01006054">
    <property type="protein sequence ID" value="MQM14341.1"/>
    <property type="molecule type" value="Genomic_DNA"/>
</dbReference>
<gene>
    <name evidence="3" type="ORF">Taro_047269</name>
</gene>
<evidence type="ECO:0000313" key="3">
    <source>
        <dbReference type="EMBL" id="MQM14341.1"/>
    </source>
</evidence>
<reference evidence="3" key="1">
    <citation type="submission" date="2017-07" db="EMBL/GenBank/DDBJ databases">
        <title>Taro Niue Genome Assembly and Annotation.</title>
        <authorList>
            <person name="Atibalentja N."/>
            <person name="Keating K."/>
            <person name="Fields C.J."/>
        </authorList>
    </citation>
    <scope>NUCLEOTIDE SEQUENCE</scope>
    <source>
        <strain evidence="3">Niue_2</strain>
        <tissue evidence="3">Leaf</tissue>
    </source>
</reference>
<feature type="domain" description="N-acetyltransferase" evidence="2">
    <location>
        <begin position="17"/>
        <end position="175"/>
    </location>
</feature>